<dbReference type="Pfam" id="PF02082">
    <property type="entry name" value="Rrf2"/>
    <property type="match status" value="1"/>
</dbReference>
<keyword evidence="3" id="KW-1185">Reference proteome</keyword>
<dbReference type="RefSeq" id="WP_143068797.1">
    <property type="nucleotide sequence ID" value="NZ_FOFS01000001.1"/>
</dbReference>
<proteinExistence type="predicted"/>
<protein>
    <submittedName>
        <fullName evidence="2">Transcriptional regulator, BadM/Rrf2 family</fullName>
    </submittedName>
</protein>
<name>A0A1H9A4X8_9GAMM</name>
<dbReference type="InterPro" id="IPR036388">
    <property type="entry name" value="WH-like_DNA-bd_sf"/>
</dbReference>
<dbReference type="GO" id="GO:0003700">
    <property type="term" value="F:DNA-binding transcription factor activity"/>
    <property type="evidence" value="ECO:0007669"/>
    <property type="project" value="TreeGrafter"/>
</dbReference>
<organism evidence="2 3">
    <name type="scientific">Solimonas aquatica</name>
    <dbReference type="NCBI Taxonomy" id="489703"/>
    <lineage>
        <taxon>Bacteria</taxon>
        <taxon>Pseudomonadati</taxon>
        <taxon>Pseudomonadota</taxon>
        <taxon>Gammaproteobacteria</taxon>
        <taxon>Nevskiales</taxon>
        <taxon>Nevskiaceae</taxon>
        <taxon>Solimonas</taxon>
    </lineage>
</organism>
<keyword evidence="1" id="KW-0238">DNA-binding</keyword>
<dbReference type="Proteomes" id="UP000199233">
    <property type="component" value="Unassembled WGS sequence"/>
</dbReference>
<dbReference type="NCBIfam" id="TIGR00738">
    <property type="entry name" value="rrf2_super"/>
    <property type="match status" value="1"/>
</dbReference>
<dbReference type="STRING" id="489703.SAMN04488038_101271"/>
<dbReference type="InterPro" id="IPR000944">
    <property type="entry name" value="Tscrpt_reg_Rrf2"/>
</dbReference>
<dbReference type="OrthoDB" id="9795923at2"/>
<dbReference type="SUPFAM" id="SSF46785">
    <property type="entry name" value="Winged helix' DNA-binding domain"/>
    <property type="match status" value="1"/>
</dbReference>
<evidence type="ECO:0000313" key="3">
    <source>
        <dbReference type="Proteomes" id="UP000199233"/>
    </source>
</evidence>
<dbReference type="PANTHER" id="PTHR33221">
    <property type="entry name" value="WINGED HELIX-TURN-HELIX TRANSCRIPTIONAL REGULATOR, RRF2 FAMILY"/>
    <property type="match status" value="1"/>
</dbReference>
<dbReference type="GO" id="GO:0005829">
    <property type="term" value="C:cytosol"/>
    <property type="evidence" value="ECO:0007669"/>
    <property type="project" value="TreeGrafter"/>
</dbReference>
<dbReference type="InterPro" id="IPR036390">
    <property type="entry name" value="WH_DNA-bd_sf"/>
</dbReference>
<sequence length="168" mass="18458">MRLTTHTDYALRLLMLLALEPDRLHTIEEVATRYRVSRNHLMKVVLTLVGAGLVESLRGRGGGLQLAKPAAAISVGEVVRATEDSFALVECFERESNTCMVSPCCTLKGALHEAMAAFLRVLDQRSLAQLCESPARNKRFRDLLAEIPVVVEPVKPARGRRRSAAPPA</sequence>
<evidence type="ECO:0000256" key="1">
    <source>
        <dbReference type="ARBA" id="ARBA00023125"/>
    </source>
</evidence>
<dbReference type="PANTHER" id="PTHR33221:SF4">
    <property type="entry name" value="HTH-TYPE TRANSCRIPTIONAL REPRESSOR NSRR"/>
    <property type="match status" value="1"/>
</dbReference>
<accession>A0A1H9A4X8</accession>
<dbReference type="PROSITE" id="PS51197">
    <property type="entry name" value="HTH_RRF2_2"/>
    <property type="match status" value="1"/>
</dbReference>
<evidence type="ECO:0000313" key="2">
    <source>
        <dbReference type="EMBL" id="SEP71553.1"/>
    </source>
</evidence>
<dbReference type="EMBL" id="FOFS01000001">
    <property type="protein sequence ID" value="SEP71553.1"/>
    <property type="molecule type" value="Genomic_DNA"/>
</dbReference>
<dbReference type="Gene3D" id="1.10.10.10">
    <property type="entry name" value="Winged helix-like DNA-binding domain superfamily/Winged helix DNA-binding domain"/>
    <property type="match status" value="1"/>
</dbReference>
<dbReference type="AlphaFoldDB" id="A0A1H9A4X8"/>
<reference evidence="2 3" key="1">
    <citation type="submission" date="2016-10" db="EMBL/GenBank/DDBJ databases">
        <authorList>
            <person name="de Groot N.N."/>
        </authorList>
    </citation>
    <scope>NUCLEOTIDE SEQUENCE [LARGE SCALE GENOMIC DNA]</scope>
    <source>
        <strain evidence="2 3">DSM 25927</strain>
    </source>
</reference>
<gene>
    <name evidence="2" type="ORF">SAMN04488038_101271</name>
</gene>
<dbReference type="GO" id="GO:0003677">
    <property type="term" value="F:DNA binding"/>
    <property type="evidence" value="ECO:0007669"/>
    <property type="project" value="UniProtKB-KW"/>
</dbReference>